<accession>A0A423JLP7</accession>
<keyword evidence="1" id="KW-1133">Transmembrane helix</keyword>
<reference evidence="2 3" key="1">
    <citation type="submission" date="2016-10" db="EMBL/GenBank/DDBJ databases">
        <title>Comparative genome analysis of multiple Pseudomonas spp. focuses on biocontrol and plant growth promoting traits.</title>
        <authorList>
            <person name="Tao X.-Y."/>
            <person name="Taylor C.G."/>
        </authorList>
    </citation>
    <scope>NUCLEOTIDE SEQUENCE [LARGE SCALE GENOMIC DNA]</scope>
    <source>
        <strain evidence="2 3">38D4</strain>
    </source>
</reference>
<keyword evidence="1" id="KW-0812">Transmembrane</keyword>
<dbReference type="RefSeq" id="WP_123366397.1">
    <property type="nucleotide sequence ID" value="NZ_MOBO01000012.1"/>
</dbReference>
<feature type="transmembrane region" description="Helical" evidence="1">
    <location>
        <begin position="45"/>
        <end position="65"/>
    </location>
</feature>
<dbReference type="Proteomes" id="UP000286351">
    <property type="component" value="Unassembled WGS sequence"/>
</dbReference>
<protein>
    <submittedName>
        <fullName evidence="2">Uncharacterized protein</fullName>
    </submittedName>
</protein>
<evidence type="ECO:0000256" key="1">
    <source>
        <dbReference type="SAM" id="Phobius"/>
    </source>
</evidence>
<gene>
    <name evidence="2" type="ORF">BK664_14895</name>
</gene>
<sequence>MSELLGVLADFVFQAICFPIGWPLMKALTLGKYPAKGSWFSESPSAQWTSAIGLAVLVIAMMAAMKQFVLA</sequence>
<dbReference type="EMBL" id="MOBO01000012">
    <property type="protein sequence ID" value="RON38617.1"/>
    <property type="molecule type" value="Genomic_DNA"/>
</dbReference>
<proteinExistence type="predicted"/>
<organism evidence="2 3">
    <name type="scientific">Pseudomonas brassicacearum</name>
    <dbReference type="NCBI Taxonomy" id="930166"/>
    <lineage>
        <taxon>Bacteria</taxon>
        <taxon>Pseudomonadati</taxon>
        <taxon>Pseudomonadota</taxon>
        <taxon>Gammaproteobacteria</taxon>
        <taxon>Pseudomonadales</taxon>
        <taxon>Pseudomonadaceae</taxon>
        <taxon>Pseudomonas</taxon>
    </lineage>
</organism>
<evidence type="ECO:0000313" key="3">
    <source>
        <dbReference type="Proteomes" id="UP000286351"/>
    </source>
</evidence>
<dbReference type="AlphaFoldDB" id="A0A423JLP7"/>
<feature type="transmembrane region" description="Helical" evidence="1">
    <location>
        <begin position="7"/>
        <end position="25"/>
    </location>
</feature>
<name>A0A423JLP7_9PSED</name>
<keyword evidence="1" id="KW-0472">Membrane</keyword>
<evidence type="ECO:0000313" key="2">
    <source>
        <dbReference type="EMBL" id="RON38617.1"/>
    </source>
</evidence>
<comment type="caution">
    <text evidence="2">The sequence shown here is derived from an EMBL/GenBank/DDBJ whole genome shotgun (WGS) entry which is preliminary data.</text>
</comment>